<organism evidence="2 3">
    <name type="scientific">Mesobacillus selenatarsenatis</name>
    <dbReference type="NCBI Taxonomy" id="388741"/>
    <lineage>
        <taxon>Bacteria</taxon>
        <taxon>Bacillati</taxon>
        <taxon>Bacillota</taxon>
        <taxon>Bacilli</taxon>
        <taxon>Bacillales</taxon>
        <taxon>Bacillaceae</taxon>
        <taxon>Mesobacillus</taxon>
    </lineage>
</organism>
<dbReference type="EMBL" id="JAAVUM010000023">
    <property type="protein sequence ID" value="NKE07950.1"/>
    <property type="molecule type" value="Genomic_DNA"/>
</dbReference>
<name>A0A846TLX2_9BACI</name>
<gene>
    <name evidence="2" type="ORF">GWK17_21165</name>
</gene>
<keyword evidence="1" id="KW-1133">Transmembrane helix</keyword>
<evidence type="ECO:0000256" key="1">
    <source>
        <dbReference type="SAM" id="Phobius"/>
    </source>
</evidence>
<sequence>MVTPVQKHFRKEMQEWNRTGYDFGADSIYHSGKKQRNKRPWWTYSVAGILLFLLMFSTIPNKLYNDYIVNKHDRMFNYLLAHKDYTEKSDYILQGYITQATQNTPWDLGSIQRDRTALHMLLIDSEKLKAPSAFKTHQQAFLEAMEKRLFIITYIEVLAKTNSGYNGELDQHINELNISRQMERDILISIFKSEDIEYTLQPDGTLIYHIKTYYPENSKYKQ</sequence>
<dbReference type="Proteomes" id="UP000587942">
    <property type="component" value="Unassembled WGS sequence"/>
</dbReference>
<proteinExistence type="predicted"/>
<evidence type="ECO:0000313" key="3">
    <source>
        <dbReference type="Proteomes" id="UP000587942"/>
    </source>
</evidence>
<accession>A0A846TLX2</accession>
<dbReference type="AlphaFoldDB" id="A0A846TLX2"/>
<reference evidence="2 3" key="1">
    <citation type="submission" date="2020-03" db="EMBL/GenBank/DDBJ databases">
        <authorList>
            <person name="Sun Q."/>
        </authorList>
    </citation>
    <scope>NUCLEOTIDE SEQUENCE [LARGE SCALE GENOMIC DNA]</scope>
    <source>
        <strain evidence="2 3">KACC 21451</strain>
    </source>
</reference>
<keyword evidence="1" id="KW-0812">Transmembrane</keyword>
<evidence type="ECO:0000313" key="2">
    <source>
        <dbReference type="EMBL" id="NKE07950.1"/>
    </source>
</evidence>
<feature type="transmembrane region" description="Helical" evidence="1">
    <location>
        <begin position="41"/>
        <end position="59"/>
    </location>
</feature>
<comment type="caution">
    <text evidence="2">The sequence shown here is derived from an EMBL/GenBank/DDBJ whole genome shotgun (WGS) entry which is preliminary data.</text>
</comment>
<protein>
    <submittedName>
        <fullName evidence="2">Uncharacterized protein</fullName>
    </submittedName>
</protein>
<keyword evidence="1" id="KW-0472">Membrane</keyword>